<evidence type="ECO:0000256" key="2">
    <source>
        <dbReference type="ARBA" id="ARBA00022741"/>
    </source>
</evidence>
<evidence type="ECO:0000256" key="3">
    <source>
        <dbReference type="ARBA" id="ARBA00022840"/>
    </source>
</evidence>
<evidence type="ECO:0000256" key="6">
    <source>
        <dbReference type="NCBIfam" id="TIGR00152"/>
    </source>
</evidence>
<accession>A0A6L9LD69</accession>
<evidence type="ECO:0000256" key="5">
    <source>
        <dbReference type="HAMAP-Rule" id="MF_00376"/>
    </source>
</evidence>
<keyword evidence="5" id="KW-0963">Cytoplasm</keyword>
<dbReference type="InterPro" id="IPR001977">
    <property type="entry name" value="Depp_CoAkinase"/>
</dbReference>
<dbReference type="GO" id="GO:0005737">
    <property type="term" value="C:cytoplasm"/>
    <property type="evidence" value="ECO:0007669"/>
    <property type="project" value="UniProtKB-SubCell"/>
</dbReference>
<keyword evidence="2 5" id="KW-0547">Nucleotide-binding</keyword>
<comment type="catalytic activity">
    <reaction evidence="5">
        <text>3'-dephospho-CoA + ATP = ADP + CoA + H(+)</text>
        <dbReference type="Rhea" id="RHEA:18245"/>
        <dbReference type="ChEBI" id="CHEBI:15378"/>
        <dbReference type="ChEBI" id="CHEBI:30616"/>
        <dbReference type="ChEBI" id="CHEBI:57287"/>
        <dbReference type="ChEBI" id="CHEBI:57328"/>
        <dbReference type="ChEBI" id="CHEBI:456216"/>
        <dbReference type="EC" id="2.7.1.24"/>
    </reaction>
</comment>
<comment type="pathway">
    <text evidence="5">Cofactor biosynthesis; coenzyme A biosynthesis; CoA from (R)-pantothenate: step 5/5.</text>
</comment>
<comment type="function">
    <text evidence="5">Catalyzes the phosphorylation of the 3'-hydroxyl group of dephosphocoenzyme A to form coenzyme A.</text>
</comment>
<keyword evidence="5 7" id="KW-0808">Transferase</keyword>
<reference evidence="7 8" key="1">
    <citation type="submission" date="2020-02" db="EMBL/GenBank/DDBJ databases">
        <title>Draft genome sequence of two Spirosoma agri KCTC 52727 and Spirosoma terrae KCTC 52035.</title>
        <authorList>
            <person name="Rojas J."/>
            <person name="Ambika Manirajan B."/>
            <person name="Suarez C."/>
            <person name="Ratering S."/>
            <person name="Schnell S."/>
        </authorList>
    </citation>
    <scope>NUCLEOTIDE SEQUENCE [LARGE SCALE GENOMIC DNA]</scope>
    <source>
        <strain evidence="7 8">KCTC 52035</strain>
    </source>
</reference>
<keyword evidence="3 5" id="KW-0067">ATP-binding</keyword>
<keyword evidence="8" id="KW-1185">Reference proteome</keyword>
<protein>
    <recommendedName>
        <fullName evidence="5 6">Dephospho-CoA kinase</fullName>
        <ecNumber evidence="5 6">2.7.1.24</ecNumber>
    </recommendedName>
    <alternativeName>
        <fullName evidence="5">Dephosphocoenzyme A kinase</fullName>
    </alternativeName>
</protein>
<dbReference type="PANTHER" id="PTHR10695">
    <property type="entry name" value="DEPHOSPHO-COA KINASE-RELATED"/>
    <property type="match status" value="1"/>
</dbReference>
<dbReference type="Pfam" id="PF01121">
    <property type="entry name" value="CoaE"/>
    <property type="match status" value="1"/>
</dbReference>
<evidence type="ECO:0000256" key="1">
    <source>
        <dbReference type="ARBA" id="ARBA00009018"/>
    </source>
</evidence>
<dbReference type="HAMAP" id="MF_00376">
    <property type="entry name" value="Dephospho_CoA_kinase"/>
    <property type="match status" value="1"/>
</dbReference>
<dbReference type="PANTHER" id="PTHR10695:SF46">
    <property type="entry name" value="BIFUNCTIONAL COENZYME A SYNTHASE-RELATED"/>
    <property type="match status" value="1"/>
</dbReference>
<proteinExistence type="inferred from homology"/>
<dbReference type="GO" id="GO:0015937">
    <property type="term" value="P:coenzyme A biosynthetic process"/>
    <property type="evidence" value="ECO:0007669"/>
    <property type="project" value="UniProtKB-UniRule"/>
</dbReference>
<dbReference type="RefSeq" id="WP_163952120.1">
    <property type="nucleotide sequence ID" value="NZ_JAAFZH010000009.1"/>
</dbReference>
<dbReference type="SUPFAM" id="SSF52540">
    <property type="entry name" value="P-loop containing nucleoside triphosphate hydrolases"/>
    <property type="match status" value="1"/>
</dbReference>
<comment type="similarity">
    <text evidence="1 5">Belongs to the CoaE family.</text>
</comment>
<keyword evidence="5 7" id="KW-0418">Kinase</keyword>
<sequence length="210" mass="23424">MANTLPEKSLKTPLQIGVTGGIGSGKSVVCRIFQAFGIPVYEADERAKWLTEHDPIVKADIVRVLGPNAYDATGRYNRGWVASQVFSDPDLLKQLNSVIHPRVMSDTEAWVKEHTNKPYVIKEAAIMNAAGDANSLDKVIVVQAPIALRINRIQHRDPQRSEQEIRNIISRQISDEERAKIADYTVINDEKQLLIPQLVAIHNDLLKAVT</sequence>
<comment type="subcellular location">
    <subcellularLocation>
        <location evidence="5">Cytoplasm</location>
    </subcellularLocation>
</comment>
<dbReference type="GO" id="GO:0005524">
    <property type="term" value="F:ATP binding"/>
    <property type="evidence" value="ECO:0007669"/>
    <property type="project" value="UniProtKB-UniRule"/>
</dbReference>
<organism evidence="7 8">
    <name type="scientific">Spirosoma terrae</name>
    <dbReference type="NCBI Taxonomy" id="1968276"/>
    <lineage>
        <taxon>Bacteria</taxon>
        <taxon>Pseudomonadati</taxon>
        <taxon>Bacteroidota</taxon>
        <taxon>Cytophagia</taxon>
        <taxon>Cytophagales</taxon>
        <taxon>Cytophagaceae</taxon>
        <taxon>Spirosoma</taxon>
    </lineage>
</organism>
<evidence type="ECO:0000313" key="8">
    <source>
        <dbReference type="Proteomes" id="UP000474175"/>
    </source>
</evidence>
<dbReference type="GO" id="GO:0004140">
    <property type="term" value="F:dephospho-CoA kinase activity"/>
    <property type="evidence" value="ECO:0007669"/>
    <property type="project" value="UniProtKB-UniRule"/>
</dbReference>
<keyword evidence="4 5" id="KW-0173">Coenzyme A biosynthesis</keyword>
<evidence type="ECO:0000256" key="4">
    <source>
        <dbReference type="ARBA" id="ARBA00022993"/>
    </source>
</evidence>
<dbReference type="EMBL" id="JAAFZH010000009">
    <property type="protein sequence ID" value="NDU97061.1"/>
    <property type="molecule type" value="Genomic_DNA"/>
</dbReference>
<dbReference type="UniPathway" id="UPA00241">
    <property type="reaction ID" value="UER00356"/>
</dbReference>
<evidence type="ECO:0000313" key="7">
    <source>
        <dbReference type="EMBL" id="NDU97061.1"/>
    </source>
</evidence>
<gene>
    <name evidence="5" type="primary">coaE</name>
    <name evidence="7" type="ORF">GK108_19400</name>
</gene>
<comment type="caution">
    <text evidence="7">The sequence shown here is derived from an EMBL/GenBank/DDBJ whole genome shotgun (WGS) entry which is preliminary data.</text>
</comment>
<dbReference type="EC" id="2.7.1.24" evidence="5 6"/>
<dbReference type="PROSITE" id="PS51219">
    <property type="entry name" value="DPCK"/>
    <property type="match status" value="1"/>
</dbReference>
<dbReference type="InterPro" id="IPR027417">
    <property type="entry name" value="P-loop_NTPase"/>
</dbReference>
<dbReference type="Proteomes" id="UP000474175">
    <property type="component" value="Unassembled WGS sequence"/>
</dbReference>
<name>A0A6L9LD69_9BACT</name>
<dbReference type="AlphaFoldDB" id="A0A6L9LD69"/>
<dbReference type="NCBIfam" id="TIGR00152">
    <property type="entry name" value="dephospho-CoA kinase"/>
    <property type="match status" value="1"/>
</dbReference>
<feature type="binding site" evidence="5">
    <location>
        <begin position="23"/>
        <end position="28"/>
    </location>
    <ligand>
        <name>ATP</name>
        <dbReference type="ChEBI" id="CHEBI:30616"/>
    </ligand>
</feature>
<dbReference type="CDD" id="cd02022">
    <property type="entry name" value="DPCK"/>
    <property type="match status" value="1"/>
</dbReference>
<dbReference type="Gene3D" id="3.40.50.300">
    <property type="entry name" value="P-loop containing nucleotide triphosphate hydrolases"/>
    <property type="match status" value="1"/>
</dbReference>